<dbReference type="Proteomes" id="UP000218209">
    <property type="component" value="Unassembled WGS sequence"/>
</dbReference>
<dbReference type="PANTHER" id="PTHR12606:SF141">
    <property type="entry name" value="GH15225P-RELATED"/>
    <property type="match status" value="1"/>
</dbReference>
<dbReference type="Pfam" id="PF02902">
    <property type="entry name" value="Peptidase_C48"/>
    <property type="match status" value="1"/>
</dbReference>
<feature type="region of interest" description="Disordered" evidence="5">
    <location>
        <begin position="37"/>
        <end position="62"/>
    </location>
</feature>
<dbReference type="OrthoDB" id="442460at2759"/>
<keyword evidence="8" id="KW-1185">Reference proteome</keyword>
<evidence type="ECO:0000256" key="3">
    <source>
        <dbReference type="ARBA" id="ARBA00022801"/>
    </source>
</evidence>
<accession>A0A1X6P2K1</accession>
<evidence type="ECO:0000256" key="4">
    <source>
        <dbReference type="ARBA" id="ARBA00022807"/>
    </source>
</evidence>
<keyword evidence="3" id="KW-0378">Hydrolase</keyword>
<feature type="region of interest" description="Disordered" evidence="5">
    <location>
        <begin position="77"/>
        <end position="144"/>
    </location>
</feature>
<dbReference type="EMBL" id="KV918922">
    <property type="protein sequence ID" value="OSX74980.1"/>
    <property type="molecule type" value="Genomic_DNA"/>
</dbReference>
<protein>
    <recommendedName>
        <fullName evidence="6">Ubiquitin-like protease family profile domain-containing protein</fullName>
    </recommendedName>
</protein>
<organism evidence="7 8">
    <name type="scientific">Porphyra umbilicalis</name>
    <name type="common">Purple laver</name>
    <name type="synonym">Red alga</name>
    <dbReference type="NCBI Taxonomy" id="2786"/>
    <lineage>
        <taxon>Eukaryota</taxon>
        <taxon>Rhodophyta</taxon>
        <taxon>Bangiophyceae</taxon>
        <taxon>Bangiales</taxon>
        <taxon>Bangiaceae</taxon>
        <taxon>Porphyra</taxon>
    </lineage>
</organism>
<dbReference type="SUPFAM" id="SSF54001">
    <property type="entry name" value="Cysteine proteinases"/>
    <property type="match status" value="1"/>
</dbReference>
<feature type="compositionally biased region" description="Low complexity" evidence="5">
    <location>
        <begin position="130"/>
        <end position="144"/>
    </location>
</feature>
<dbReference type="PROSITE" id="PS50600">
    <property type="entry name" value="ULP_PROTEASE"/>
    <property type="match status" value="1"/>
</dbReference>
<evidence type="ECO:0000256" key="1">
    <source>
        <dbReference type="ARBA" id="ARBA00005234"/>
    </source>
</evidence>
<dbReference type="GO" id="GO:0006508">
    <property type="term" value="P:proteolysis"/>
    <property type="evidence" value="ECO:0007669"/>
    <property type="project" value="UniProtKB-KW"/>
</dbReference>
<dbReference type="InterPro" id="IPR003653">
    <property type="entry name" value="Peptidase_C48_C"/>
</dbReference>
<feature type="region of interest" description="Disordered" evidence="5">
    <location>
        <begin position="334"/>
        <end position="382"/>
    </location>
</feature>
<dbReference type="Gene3D" id="3.40.395.10">
    <property type="entry name" value="Adenoviral Proteinase, Chain A"/>
    <property type="match status" value="1"/>
</dbReference>
<evidence type="ECO:0000256" key="5">
    <source>
        <dbReference type="SAM" id="MobiDB-lite"/>
    </source>
</evidence>
<gene>
    <name evidence="7" type="ORF">BU14_0259s0015</name>
</gene>
<keyword evidence="2" id="KW-0645">Protease</keyword>
<comment type="similarity">
    <text evidence="1">Belongs to the peptidase C48 family.</text>
</comment>
<dbReference type="InterPro" id="IPR038765">
    <property type="entry name" value="Papain-like_cys_pep_sf"/>
</dbReference>
<evidence type="ECO:0000313" key="7">
    <source>
        <dbReference type="EMBL" id="OSX74980.1"/>
    </source>
</evidence>
<dbReference type="PANTHER" id="PTHR12606">
    <property type="entry name" value="SENTRIN/SUMO-SPECIFIC PROTEASE"/>
    <property type="match status" value="1"/>
</dbReference>
<evidence type="ECO:0000256" key="2">
    <source>
        <dbReference type="ARBA" id="ARBA00022670"/>
    </source>
</evidence>
<keyword evidence="4" id="KW-0788">Thiol protease</keyword>
<proteinExistence type="inferred from homology"/>
<name>A0A1X6P2K1_PORUM</name>
<sequence length="1536" mass="165350">MGDQGPPRKRRFHPPVVTPYLGDRDALPALVDRLTSLPSGALGSAATVRSAGTESRPADPSWSARVLANCGRRAALRATPRAAPQVVEAAPRGRPRCDKRQRPLPEPAPGADDEDDGGRAVDDASLSVGAAPRRASSRRSSAPPLDTRMMAALSACVRRACGLPSSTPIGRRASTVSAVMVGDPASRSRAIVLRVGSGKADAAVLWSSHRGGILCSCFVGTQNALFISASSRSSVCRHTTALRSCLSKNGISLDRFWQRMHLGSAPTNFVCRQQYGPMRFWVVLYRSVYSLVSFTAANVATCIAPSCRRFRARCGHVVLARPFNTERRAIDASDAVRDPAAEVAKPKPAGAVDGPSVPLGPDDEDVGIESEPGDTDRASGDAAEANVAARVRRNLLPCLGEIKSGDVWARTADWRGLFAGRCSAEGGSRSSELEKISSIMDGCVGIGLMHARTFVPVEQYCGSCGRMRKEQHVIVKERAVLYTHHPTAPAIEMLVGRWECDGADCKRQVEYDGNFDGLFNLRRRDKQRRWVVFTRALLDKLFSNIITARSTYTAATRHLASDVLSFALRRQDVVKLGTAMLRTFVIPAEAACCPICGPNPEFVVIDGQALVCTDPDDANPSRHEEEVPVLDIPASVLCVVQSAQLRAAISKVLRSAVALTAAQTLLLDAWHKTIAVNDRTCVETAAARLFFRFFPFGTKSGGTGTAAGGTPAGLSTPAGNAAASAVTAGGGAIVDAEEQTPSTGLEAKLRKDEDGNITLGGKGTPAKLPSDSWRDRVGHCAPNFEMYPKRDDGAWLHVRPFLQALVGETVTGMFQGHNETAARLMANSLRLQGPGMWRDVTDAVDGIGFLTNFVGWFADEIDQDADFRHALGTTLLRAVDMERDVDVLFSAASNKKEALDRGWVNSEYCRKWGGRPTPADYAAWRATKPAAAVADMDNPLKSFESFPGLERVRPGIKDSEALKRRVGYKGKDRHAADVEGDGDACNKAFSIKCGSTQGVFNVVCPHVITLGFRCLFRAESVGEALSIILERFPQLPKVIFYDVACKLDKNALRRVRPILRAHNVRCILDRPHSITHTCSPIYMPDESLGATAGVATQAAEVSHSIAVANRTSLAYMKPATYMTHKMVQVAMMNIRKLQRLSSANPKSENDHIPLAPFFHSQLARRCELGSSCPCQSSIADDGRRETEQTLADKLGRPTHTANAGTVPETGSSSSAAAGVGGDGTAAVVVNGVQPADGGSALLPDDAAVEAAAMQSWSVRTLWLPMSTSSLSDEHAAAVDALVAERPPSARVRTQNKAKITLTVADFRLLVGERWLNDELMNSFVALLNHRSNLLSSSSVAGPVSHASPPRTHTFNTFFFSRLVERAGYYDYHGVRTWGVKSGLDVSAVDRVIIPVNVGNMHWVLAVIDVAARRFHYYDSMHGVGAAHVLATVRRWLSDEVLARLGEDVARAWGIEDWDGVMDIGLPRQSDGGSCGVFVLAAADCFSLGAPLCFGQADMPVLRQRMSTVLYVDSLVLVDACSLLPKVDNLSIVVEDF</sequence>
<evidence type="ECO:0000313" key="8">
    <source>
        <dbReference type="Proteomes" id="UP000218209"/>
    </source>
</evidence>
<evidence type="ECO:0000259" key="6">
    <source>
        <dbReference type="PROSITE" id="PS50600"/>
    </source>
</evidence>
<dbReference type="GO" id="GO:0016929">
    <property type="term" value="F:deSUMOylase activity"/>
    <property type="evidence" value="ECO:0007669"/>
    <property type="project" value="TreeGrafter"/>
</dbReference>
<feature type="domain" description="Ubiquitin-like protease family profile" evidence="6">
    <location>
        <begin position="1299"/>
        <end position="1485"/>
    </location>
</feature>
<feature type="compositionally biased region" description="Acidic residues" evidence="5">
    <location>
        <begin position="361"/>
        <end position="373"/>
    </location>
</feature>
<reference evidence="7 8" key="1">
    <citation type="submission" date="2017-03" db="EMBL/GenBank/DDBJ databases">
        <title>WGS assembly of Porphyra umbilicalis.</title>
        <authorList>
            <person name="Brawley S.H."/>
            <person name="Blouin N.A."/>
            <person name="Ficko-Blean E."/>
            <person name="Wheeler G.L."/>
            <person name="Lohr M."/>
            <person name="Goodson H.V."/>
            <person name="Jenkins J.W."/>
            <person name="Blaby-Haas C.E."/>
            <person name="Helliwell K.E."/>
            <person name="Chan C."/>
            <person name="Marriage T."/>
            <person name="Bhattacharya D."/>
            <person name="Klein A.S."/>
            <person name="Badis Y."/>
            <person name="Brodie J."/>
            <person name="Cao Y."/>
            <person name="Collen J."/>
            <person name="Dittami S.M."/>
            <person name="Gachon C.M."/>
            <person name="Green B.R."/>
            <person name="Karpowicz S."/>
            <person name="Kim J.W."/>
            <person name="Kudahl U."/>
            <person name="Lin S."/>
            <person name="Michel G."/>
            <person name="Mittag M."/>
            <person name="Olson B.J."/>
            <person name="Pangilinan J."/>
            <person name="Peng Y."/>
            <person name="Qiu H."/>
            <person name="Shu S."/>
            <person name="Singer J.T."/>
            <person name="Smith A.G."/>
            <person name="Sprecher B.N."/>
            <person name="Wagner V."/>
            <person name="Wang W."/>
            <person name="Wang Z.-Y."/>
            <person name="Yan J."/>
            <person name="Yarish C."/>
            <person name="Zoeuner-Riek S."/>
            <person name="Zhuang Y."/>
            <person name="Zou Y."/>
            <person name="Lindquist E.A."/>
            <person name="Grimwood J."/>
            <person name="Barry K."/>
            <person name="Rokhsar D.S."/>
            <person name="Schmutz J."/>
            <person name="Stiller J.W."/>
            <person name="Grossman A.R."/>
            <person name="Prochnik S.E."/>
        </authorList>
    </citation>
    <scope>NUCLEOTIDE SEQUENCE [LARGE SCALE GENOMIC DNA]</scope>
    <source>
        <strain evidence="7">4086291</strain>
    </source>
</reference>
<dbReference type="GO" id="GO:0016926">
    <property type="term" value="P:protein desumoylation"/>
    <property type="evidence" value="ECO:0007669"/>
    <property type="project" value="TreeGrafter"/>
</dbReference>
<dbReference type="GO" id="GO:0005634">
    <property type="term" value="C:nucleus"/>
    <property type="evidence" value="ECO:0007669"/>
    <property type="project" value="TreeGrafter"/>
</dbReference>
<feature type="region of interest" description="Disordered" evidence="5">
    <location>
        <begin position="1"/>
        <end position="22"/>
    </location>
</feature>
<feature type="region of interest" description="Disordered" evidence="5">
    <location>
        <begin position="1179"/>
        <end position="1220"/>
    </location>
</feature>